<dbReference type="Proteomes" id="UP001586593">
    <property type="component" value="Unassembled WGS sequence"/>
</dbReference>
<sequence>MADPDSTRPPSAAAARRPVSVTHSRQPSVASRGSRSSLRRQELQPSSASPTHTPPQDILPAPTPPAAEPQLQDLPPPRQEQQRQPPPPSQAPFTPLFTLVSSTSQPGKKPTLHHPTVHYIFADDDPEILTEALARHHRTAEDPDDDDDDGDQQLLSQDNDPTSRRPRDRAILLDLVPKVAASRAIARARALWRWPGRRA</sequence>
<proteinExistence type="predicted"/>
<dbReference type="EMBL" id="JAZHXJ010001284">
    <property type="protein sequence ID" value="KAL1845072.1"/>
    <property type="molecule type" value="Genomic_DNA"/>
</dbReference>
<feature type="compositionally biased region" description="Polar residues" evidence="1">
    <location>
        <begin position="23"/>
        <end position="36"/>
    </location>
</feature>
<feature type="region of interest" description="Disordered" evidence="1">
    <location>
        <begin position="1"/>
        <end position="115"/>
    </location>
</feature>
<evidence type="ECO:0000313" key="2">
    <source>
        <dbReference type="EMBL" id="KAL1845072.1"/>
    </source>
</evidence>
<feature type="compositionally biased region" description="Low complexity" evidence="1">
    <location>
        <begin position="1"/>
        <end position="22"/>
    </location>
</feature>
<feature type="region of interest" description="Disordered" evidence="1">
    <location>
        <begin position="131"/>
        <end position="168"/>
    </location>
</feature>
<feature type="compositionally biased region" description="Acidic residues" evidence="1">
    <location>
        <begin position="142"/>
        <end position="151"/>
    </location>
</feature>
<name>A0ABR3VTR4_9PEZI</name>
<gene>
    <name evidence="2" type="ORF">VTK73DRAFT_1185</name>
</gene>
<feature type="compositionally biased region" description="Pro residues" evidence="1">
    <location>
        <begin position="74"/>
        <end position="90"/>
    </location>
</feature>
<evidence type="ECO:0000256" key="1">
    <source>
        <dbReference type="SAM" id="MobiDB-lite"/>
    </source>
</evidence>
<reference evidence="2 3" key="1">
    <citation type="journal article" date="2024" name="Commun. Biol.">
        <title>Comparative genomic analysis of thermophilic fungi reveals convergent evolutionary adaptations and gene losses.</title>
        <authorList>
            <person name="Steindorff A.S."/>
            <person name="Aguilar-Pontes M.V."/>
            <person name="Robinson A.J."/>
            <person name="Andreopoulos B."/>
            <person name="LaButti K."/>
            <person name="Kuo A."/>
            <person name="Mondo S."/>
            <person name="Riley R."/>
            <person name="Otillar R."/>
            <person name="Haridas S."/>
            <person name="Lipzen A."/>
            <person name="Grimwood J."/>
            <person name="Schmutz J."/>
            <person name="Clum A."/>
            <person name="Reid I.D."/>
            <person name="Moisan M.C."/>
            <person name="Butler G."/>
            <person name="Nguyen T.T.M."/>
            <person name="Dewar K."/>
            <person name="Conant G."/>
            <person name="Drula E."/>
            <person name="Henrissat B."/>
            <person name="Hansel C."/>
            <person name="Singer S."/>
            <person name="Hutchinson M.I."/>
            <person name="de Vries R.P."/>
            <person name="Natvig D.O."/>
            <person name="Powell A.J."/>
            <person name="Tsang A."/>
            <person name="Grigoriev I.V."/>
        </authorList>
    </citation>
    <scope>NUCLEOTIDE SEQUENCE [LARGE SCALE GENOMIC DNA]</scope>
    <source>
        <strain evidence="2 3">ATCC 24622</strain>
    </source>
</reference>
<accession>A0ABR3VTR4</accession>
<evidence type="ECO:0000313" key="3">
    <source>
        <dbReference type="Proteomes" id="UP001586593"/>
    </source>
</evidence>
<keyword evidence="3" id="KW-1185">Reference proteome</keyword>
<comment type="caution">
    <text evidence="2">The sequence shown here is derived from an EMBL/GenBank/DDBJ whole genome shotgun (WGS) entry which is preliminary data.</text>
</comment>
<organism evidence="2 3">
    <name type="scientific">Phialemonium thermophilum</name>
    <dbReference type="NCBI Taxonomy" id="223376"/>
    <lineage>
        <taxon>Eukaryota</taxon>
        <taxon>Fungi</taxon>
        <taxon>Dikarya</taxon>
        <taxon>Ascomycota</taxon>
        <taxon>Pezizomycotina</taxon>
        <taxon>Sordariomycetes</taxon>
        <taxon>Sordariomycetidae</taxon>
        <taxon>Cephalothecales</taxon>
        <taxon>Cephalothecaceae</taxon>
        <taxon>Phialemonium</taxon>
    </lineage>
</organism>
<protein>
    <submittedName>
        <fullName evidence="2">Uncharacterized protein</fullName>
    </submittedName>
</protein>